<keyword evidence="1" id="KW-1133">Transmembrane helix</keyword>
<protein>
    <submittedName>
        <fullName evidence="2">Uncharacterized protein</fullName>
    </submittedName>
</protein>
<name>D6PC02_9ARCH</name>
<feature type="transmembrane region" description="Helical" evidence="1">
    <location>
        <begin position="76"/>
        <end position="97"/>
    </location>
</feature>
<organism evidence="2">
    <name type="scientific">uncultured archaeon MedDCM-OCT-S08-C82</name>
    <dbReference type="NCBI Taxonomy" id="743099"/>
    <lineage>
        <taxon>Archaea</taxon>
        <taxon>environmental samples</taxon>
    </lineage>
</organism>
<dbReference type="EMBL" id="GU942973">
    <property type="protein sequence ID" value="ADD93253.1"/>
    <property type="molecule type" value="Genomic_DNA"/>
</dbReference>
<keyword evidence="1" id="KW-0472">Membrane</keyword>
<sequence length="138" mass="14922">MMERKGIVGLLVAGTVLVVQTFTTVAPPGPWDSPSFTRGAIGLVGLVLIYLAWFNHTFGKMGVAPTVNRWKTPETTWLQVVVFGLACLVLTRTIRWLDTGGVVPEPAGLLLGLIGFLALMNGLYVWLITNGPLADEEE</sequence>
<evidence type="ECO:0000256" key="1">
    <source>
        <dbReference type="SAM" id="Phobius"/>
    </source>
</evidence>
<feature type="transmembrane region" description="Helical" evidence="1">
    <location>
        <begin position="109"/>
        <end position="128"/>
    </location>
</feature>
<proteinExistence type="predicted"/>
<keyword evidence="1" id="KW-0812">Transmembrane</keyword>
<reference evidence="2" key="1">
    <citation type="journal article" date="2010" name="ISME J.">
        <title>Metagenome of the Mediterranean deep chlorophyll maximum studied by direct and fosmid library 454 pyrosequencing.</title>
        <authorList>
            <person name="Ghai R."/>
            <person name="Martin-Cuadrado A.B."/>
            <person name="Molto A.G."/>
            <person name="Heredia I.G."/>
            <person name="Cabrera R."/>
            <person name="Martin J."/>
            <person name="Verdu M."/>
            <person name="Deschamps P."/>
            <person name="Moreira D."/>
            <person name="Lopez-Garcia P."/>
            <person name="Mira A."/>
            <person name="Rodriguez-Valera F."/>
        </authorList>
    </citation>
    <scope>NUCLEOTIDE SEQUENCE</scope>
</reference>
<feature type="transmembrane region" description="Helical" evidence="1">
    <location>
        <begin position="37"/>
        <end position="55"/>
    </location>
</feature>
<dbReference type="AlphaFoldDB" id="D6PC02"/>
<accession>D6PC02</accession>
<evidence type="ECO:0000313" key="2">
    <source>
        <dbReference type="EMBL" id="ADD93253.1"/>
    </source>
</evidence>